<organism evidence="2 3">
    <name type="scientific">Aquisphaera giovannonii</name>
    <dbReference type="NCBI Taxonomy" id="406548"/>
    <lineage>
        <taxon>Bacteria</taxon>
        <taxon>Pseudomonadati</taxon>
        <taxon>Planctomycetota</taxon>
        <taxon>Planctomycetia</taxon>
        <taxon>Isosphaerales</taxon>
        <taxon>Isosphaeraceae</taxon>
        <taxon>Aquisphaera</taxon>
    </lineage>
</organism>
<dbReference type="RefSeq" id="WP_148590447.1">
    <property type="nucleotide sequence ID" value="NZ_CP042997.1"/>
</dbReference>
<dbReference type="Pfam" id="PF00923">
    <property type="entry name" value="TAL_FSA"/>
    <property type="match status" value="1"/>
</dbReference>
<evidence type="ECO:0000313" key="2">
    <source>
        <dbReference type="EMBL" id="QEH31744.1"/>
    </source>
</evidence>
<evidence type="ECO:0000313" key="3">
    <source>
        <dbReference type="Proteomes" id="UP000324233"/>
    </source>
</evidence>
<protein>
    <submittedName>
        <fullName evidence="2">Putative transaldolase</fullName>
        <ecNumber evidence="2">2.2.1.2</ecNumber>
    </submittedName>
</protein>
<evidence type="ECO:0000256" key="1">
    <source>
        <dbReference type="ARBA" id="ARBA00023270"/>
    </source>
</evidence>
<sequence>MAVAASNSNRRDEVVAELAHTLADAPARMPAPRSDPALAKLRQVGTEPWLDTGNLDEARSLWRAELTALTTNNSLANQVVQSGLMDATIREAARRIRAEAPEVPADDLVLDLVFVVNCHIALRLAGAFGARVSVELHPGVARDVEQTVRYARRYHAVSPDRFIVKIPLTPEGYCAVARVRAEGIPVNFTLGFSARQNYLAALLAGPDYVNVFLGRLNAVVADNKLGDGKFVGEKVALASQAAVRELREARPGVPTRQIAASMRNADQMLALAGVDVFTIPPKVLAEFYARGPSPDAIRSRREEQYEVKLGNDTDKGGVEVLWTIDDAFRAFADELATRGGANLSGADLRRADRDHGTKLFADFDEAGRAAIREKGKIPDVARWRGRAALDDLMTEAALQSFHTDQAAFDAYVRKLIEAA</sequence>
<dbReference type="Proteomes" id="UP000324233">
    <property type="component" value="Chromosome"/>
</dbReference>
<dbReference type="SUPFAM" id="SSF51569">
    <property type="entry name" value="Aldolase"/>
    <property type="match status" value="1"/>
</dbReference>
<dbReference type="EMBL" id="CP042997">
    <property type="protein sequence ID" value="QEH31744.1"/>
    <property type="molecule type" value="Genomic_DNA"/>
</dbReference>
<keyword evidence="3" id="KW-1185">Reference proteome</keyword>
<proteinExistence type="predicted"/>
<dbReference type="Gene3D" id="3.20.20.70">
    <property type="entry name" value="Aldolase class I"/>
    <property type="match status" value="1"/>
</dbReference>
<name>A0A5B9VUH8_9BACT</name>
<reference evidence="2 3" key="1">
    <citation type="submission" date="2019-08" db="EMBL/GenBank/DDBJ databases">
        <title>Deep-cultivation of Planctomycetes and their phenomic and genomic characterization uncovers novel biology.</title>
        <authorList>
            <person name="Wiegand S."/>
            <person name="Jogler M."/>
            <person name="Boedeker C."/>
            <person name="Pinto D."/>
            <person name="Vollmers J."/>
            <person name="Rivas-Marin E."/>
            <person name="Kohn T."/>
            <person name="Peeters S.H."/>
            <person name="Heuer A."/>
            <person name="Rast P."/>
            <person name="Oberbeckmann S."/>
            <person name="Bunk B."/>
            <person name="Jeske O."/>
            <person name="Meyerdierks A."/>
            <person name="Storesund J.E."/>
            <person name="Kallscheuer N."/>
            <person name="Luecker S."/>
            <person name="Lage O.M."/>
            <person name="Pohl T."/>
            <person name="Merkel B.J."/>
            <person name="Hornburger P."/>
            <person name="Mueller R.-W."/>
            <person name="Bruemmer F."/>
            <person name="Labrenz M."/>
            <person name="Spormann A.M."/>
            <person name="Op den Camp H."/>
            <person name="Overmann J."/>
            <person name="Amann R."/>
            <person name="Jetten M.S.M."/>
            <person name="Mascher T."/>
            <person name="Medema M.H."/>
            <person name="Devos D.P."/>
            <person name="Kaster A.-K."/>
            <person name="Ovreas L."/>
            <person name="Rohde M."/>
            <person name="Galperin M.Y."/>
            <person name="Jogler C."/>
        </authorList>
    </citation>
    <scope>NUCLEOTIDE SEQUENCE [LARGE SCALE GENOMIC DNA]</scope>
    <source>
        <strain evidence="2 3">OJF2</strain>
    </source>
</reference>
<keyword evidence="1" id="KW-0704">Schiff base</keyword>
<gene>
    <name evidence="2" type="primary">tal_1</name>
    <name evidence="2" type="ORF">OJF2_02090</name>
</gene>
<accession>A0A5B9VUH8</accession>
<dbReference type="EC" id="2.2.1.2" evidence="2"/>
<keyword evidence="2" id="KW-0808">Transferase</keyword>
<dbReference type="InterPro" id="IPR013785">
    <property type="entry name" value="Aldolase_TIM"/>
</dbReference>
<dbReference type="GO" id="GO:0005975">
    <property type="term" value="P:carbohydrate metabolic process"/>
    <property type="evidence" value="ECO:0007669"/>
    <property type="project" value="InterPro"/>
</dbReference>
<dbReference type="PANTHER" id="PTHR10683">
    <property type="entry name" value="TRANSALDOLASE"/>
    <property type="match status" value="1"/>
</dbReference>
<dbReference type="AlphaFoldDB" id="A0A5B9VUH8"/>
<dbReference type="OrthoDB" id="140919at2"/>
<dbReference type="GO" id="GO:0004801">
    <property type="term" value="F:transaldolase activity"/>
    <property type="evidence" value="ECO:0007669"/>
    <property type="project" value="UniProtKB-EC"/>
</dbReference>
<dbReference type="KEGG" id="agv:OJF2_02090"/>
<dbReference type="InterPro" id="IPR001585">
    <property type="entry name" value="TAL/FSA"/>
</dbReference>